<sequence>MKKKNSILSIEGSLFSFTMACLKGISQVILIENARTGALILLAITISDYFLGIMTIFSAIIGTLIGIIGGADSKSVNQGLFGYNSVLTGIALTEYLDGPHQWIIALVASAIAALFTAALMHIMKKVALPILTFPYFIATWFTLLASYRLKTFRLSADLEPQSLANWTLNISGKGNWLEGSFKGIGQIFFLDHTLAGVILFIAIFLAGWRFGLYAIIGNVAALFVSYGLEGEHALIFMGLYGYNAILAILAVSVVFNSESIKFSPITGILAACLTVPIMAGLSTLLLPYGLPSLTMPFVLSTWLILGAKKILPKI</sequence>
<evidence type="ECO:0000256" key="2">
    <source>
        <dbReference type="ARBA" id="ARBA00005914"/>
    </source>
</evidence>
<dbReference type="STRING" id="1679170.AC625_01990"/>
<evidence type="ECO:0000256" key="4">
    <source>
        <dbReference type="ARBA" id="ARBA00022692"/>
    </source>
</evidence>
<dbReference type="RefSeq" id="WP_049679757.1">
    <property type="nucleotide sequence ID" value="NZ_LFZW01000001.1"/>
</dbReference>
<dbReference type="PATRIC" id="fig|1679170.3.peg.385"/>
<organism evidence="9 10">
    <name type="scientific">Peribacillus loiseleuriae</name>
    <dbReference type="NCBI Taxonomy" id="1679170"/>
    <lineage>
        <taxon>Bacteria</taxon>
        <taxon>Bacillati</taxon>
        <taxon>Bacillota</taxon>
        <taxon>Bacilli</taxon>
        <taxon>Bacillales</taxon>
        <taxon>Bacillaceae</taxon>
        <taxon>Peribacillus</taxon>
    </lineage>
</organism>
<comment type="subcellular location">
    <subcellularLocation>
        <location evidence="1">Cell membrane</location>
        <topology evidence="1">Multi-pass membrane protein</topology>
    </subcellularLocation>
</comment>
<keyword evidence="5 8" id="KW-1133">Transmembrane helix</keyword>
<dbReference type="InterPro" id="IPR004937">
    <property type="entry name" value="Urea_transporter"/>
</dbReference>
<feature type="transmembrane region" description="Helical" evidence="8">
    <location>
        <begin position="234"/>
        <end position="255"/>
    </location>
</feature>
<keyword evidence="6 8" id="KW-0472">Membrane</keyword>
<feature type="transmembrane region" description="Helical" evidence="8">
    <location>
        <begin position="184"/>
        <end position="205"/>
    </location>
</feature>
<feature type="site" description="Important for channel permeability" evidence="7">
    <location>
        <position position="294"/>
    </location>
</feature>
<feature type="transmembrane region" description="Helical" evidence="8">
    <location>
        <begin position="293"/>
        <end position="311"/>
    </location>
</feature>
<dbReference type="PANTHER" id="PTHR10464:SF4">
    <property type="entry name" value="UREA TRANSPORTER"/>
    <property type="match status" value="1"/>
</dbReference>
<proteinExistence type="inferred from homology"/>
<dbReference type="Pfam" id="PF03253">
    <property type="entry name" value="UT"/>
    <property type="match status" value="1"/>
</dbReference>
<evidence type="ECO:0000313" key="9">
    <source>
        <dbReference type="EMBL" id="KMY48434.1"/>
    </source>
</evidence>
<keyword evidence="10" id="KW-1185">Reference proteome</keyword>
<feature type="transmembrane region" description="Helical" evidence="8">
    <location>
        <begin position="102"/>
        <end position="119"/>
    </location>
</feature>
<evidence type="ECO:0000256" key="7">
    <source>
        <dbReference type="PIRSR" id="PIRSR016502-1"/>
    </source>
</evidence>
<dbReference type="PIRSF" id="PIRSF016502">
    <property type="entry name" value="Urea_transporter"/>
    <property type="match status" value="1"/>
</dbReference>
<evidence type="ECO:0000256" key="3">
    <source>
        <dbReference type="ARBA" id="ARBA00022475"/>
    </source>
</evidence>
<evidence type="ECO:0000256" key="6">
    <source>
        <dbReference type="ARBA" id="ARBA00023136"/>
    </source>
</evidence>
<comment type="similarity">
    <text evidence="2">Belongs to the urea transporter family.</text>
</comment>
<feature type="transmembrane region" description="Helical" evidence="8">
    <location>
        <begin position="210"/>
        <end position="228"/>
    </location>
</feature>
<comment type="caution">
    <text evidence="9">The sequence shown here is derived from an EMBL/GenBank/DDBJ whole genome shotgun (WGS) entry which is preliminary data.</text>
</comment>
<dbReference type="EMBL" id="LFZW01000001">
    <property type="protein sequence ID" value="KMY48434.1"/>
    <property type="molecule type" value="Genomic_DNA"/>
</dbReference>
<dbReference type="PANTHER" id="PTHR10464">
    <property type="entry name" value="UREA TRANSPORTER"/>
    <property type="match status" value="1"/>
</dbReference>
<feature type="transmembrane region" description="Helical" evidence="8">
    <location>
        <begin position="37"/>
        <end position="68"/>
    </location>
</feature>
<protein>
    <submittedName>
        <fullName evidence="9">Urea transporter</fullName>
    </submittedName>
</protein>
<name>A0A0K9GP22_9BACI</name>
<reference evidence="10" key="1">
    <citation type="submission" date="2015-07" db="EMBL/GenBank/DDBJ databases">
        <title>Genome sequencing project for genomic taxonomy and phylogenomics of Bacillus-like bacteria.</title>
        <authorList>
            <person name="Liu B."/>
            <person name="Wang J."/>
            <person name="Zhu Y."/>
            <person name="Liu G."/>
            <person name="Chen Q."/>
            <person name="Chen Z."/>
            <person name="Lan J."/>
            <person name="Che J."/>
            <person name="Ge C."/>
            <person name="Shi H."/>
            <person name="Pan Z."/>
            <person name="Liu X."/>
        </authorList>
    </citation>
    <scope>NUCLEOTIDE SEQUENCE [LARGE SCALE GENOMIC DNA]</scope>
    <source>
        <strain evidence="10">FJAT-27997</strain>
    </source>
</reference>
<evidence type="ECO:0000256" key="8">
    <source>
        <dbReference type="SAM" id="Phobius"/>
    </source>
</evidence>
<dbReference type="OrthoDB" id="279428at2"/>
<dbReference type="Proteomes" id="UP000037146">
    <property type="component" value="Unassembled WGS sequence"/>
</dbReference>
<dbReference type="GO" id="GO:0015204">
    <property type="term" value="F:urea transmembrane transporter activity"/>
    <property type="evidence" value="ECO:0007669"/>
    <property type="project" value="InterPro"/>
</dbReference>
<feature type="transmembrane region" description="Helical" evidence="8">
    <location>
        <begin position="126"/>
        <end position="147"/>
    </location>
</feature>
<keyword evidence="4 8" id="KW-0812">Transmembrane</keyword>
<dbReference type="Gene3D" id="1.10.3430.10">
    <property type="entry name" value="Ammonium transporter AmtB like domains"/>
    <property type="match status" value="1"/>
</dbReference>
<dbReference type="GO" id="GO:0005886">
    <property type="term" value="C:plasma membrane"/>
    <property type="evidence" value="ECO:0007669"/>
    <property type="project" value="UniProtKB-SubCell"/>
</dbReference>
<keyword evidence="3" id="KW-1003">Cell membrane</keyword>
<evidence type="ECO:0000256" key="5">
    <source>
        <dbReference type="ARBA" id="ARBA00022989"/>
    </source>
</evidence>
<evidence type="ECO:0000256" key="1">
    <source>
        <dbReference type="ARBA" id="ARBA00004651"/>
    </source>
</evidence>
<accession>A0A0K9GP22</accession>
<gene>
    <name evidence="9" type="ORF">AC625_01990</name>
</gene>
<dbReference type="InterPro" id="IPR029020">
    <property type="entry name" value="Ammonium/urea_transptr"/>
</dbReference>
<evidence type="ECO:0000313" key="10">
    <source>
        <dbReference type="Proteomes" id="UP000037146"/>
    </source>
</evidence>
<feature type="transmembrane region" description="Helical" evidence="8">
    <location>
        <begin position="267"/>
        <end position="287"/>
    </location>
</feature>
<dbReference type="AlphaFoldDB" id="A0A0K9GP22"/>